<evidence type="ECO:0000256" key="3">
    <source>
        <dbReference type="ARBA" id="ARBA00022597"/>
    </source>
</evidence>
<keyword evidence="3" id="KW-0813">Transport</keyword>
<dbReference type="SUPFAM" id="SSF103481">
    <property type="entry name" value="Multidrug resistance efflux transporter EmrE"/>
    <property type="match status" value="1"/>
</dbReference>
<evidence type="ECO:0000256" key="5">
    <source>
        <dbReference type="ARBA" id="ARBA00022989"/>
    </source>
</evidence>
<feature type="transmembrane region" description="Helical" evidence="7">
    <location>
        <begin position="84"/>
        <end position="104"/>
    </location>
</feature>
<keyword evidence="9" id="KW-1185">Reference proteome</keyword>
<evidence type="ECO:0000256" key="4">
    <source>
        <dbReference type="ARBA" id="ARBA00022692"/>
    </source>
</evidence>
<keyword evidence="4 7" id="KW-0812">Transmembrane</keyword>
<evidence type="ECO:0000256" key="1">
    <source>
        <dbReference type="ARBA" id="ARBA00004141"/>
    </source>
</evidence>
<dbReference type="InterPro" id="IPR037185">
    <property type="entry name" value="EmrE-like"/>
</dbReference>
<gene>
    <name evidence="8" type="ORF">LSTR_LSTR004187</name>
</gene>
<dbReference type="InParanoid" id="A0A482X9N0"/>
<dbReference type="STRING" id="195883.A0A482X9N0"/>
<keyword evidence="5 7" id="KW-1133">Transmembrane helix</keyword>
<comment type="subcellular location">
    <subcellularLocation>
        <location evidence="1">Membrane</location>
        <topology evidence="1">Multi-pass membrane protein</topology>
    </subcellularLocation>
</comment>
<protein>
    <submittedName>
        <fullName evidence="8">Uncharacterized protein</fullName>
    </submittedName>
</protein>
<feature type="transmembrane region" description="Helical" evidence="7">
    <location>
        <begin position="52"/>
        <end position="72"/>
    </location>
</feature>
<name>A0A482X9N0_LAOST</name>
<evidence type="ECO:0000313" key="8">
    <source>
        <dbReference type="EMBL" id="RZF42379.1"/>
    </source>
</evidence>
<feature type="transmembrane region" description="Helical" evidence="7">
    <location>
        <begin position="116"/>
        <end position="137"/>
    </location>
</feature>
<accession>A0A482X9N0</accession>
<organism evidence="8 9">
    <name type="scientific">Laodelphax striatellus</name>
    <name type="common">Small brown planthopper</name>
    <name type="synonym">Delphax striatella</name>
    <dbReference type="NCBI Taxonomy" id="195883"/>
    <lineage>
        <taxon>Eukaryota</taxon>
        <taxon>Metazoa</taxon>
        <taxon>Ecdysozoa</taxon>
        <taxon>Arthropoda</taxon>
        <taxon>Hexapoda</taxon>
        <taxon>Insecta</taxon>
        <taxon>Pterygota</taxon>
        <taxon>Neoptera</taxon>
        <taxon>Paraneoptera</taxon>
        <taxon>Hemiptera</taxon>
        <taxon>Auchenorrhyncha</taxon>
        <taxon>Fulgoroidea</taxon>
        <taxon>Delphacidae</taxon>
        <taxon>Criomorphinae</taxon>
        <taxon>Laodelphax</taxon>
    </lineage>
</organism>
<evidence type="ECO:0000256" key="2">
    <source>
        <dbReference type="ARBA" id="ARBA00009976"/>
    </source>
</evidence>
<keyword evidence="6 7" id="KW-0472">Membrane</keyword>
<comment type="similarity">
    <text evidence="2">Belongs to the nucleotide-sugar transporter family. SLC35A subfamily.</text>
</comment>
<evidence type="ECO:0000256" key="7">
    <source>
        <dbReference type="SAM" id="Phobius"/>
    </source>
</evidence>
<reference evidence="8 9" key="1">
    <citation type="journal article" date="2017" name="Gigascience">
        <title>Genome sequence of the small brown planthopper, Laodelphax striatellus.</title>
        <authorList>
            <person name="Zhu J."/>
            <person name="Jiang F."/>
            <person name="Wang X."/>
            <person name="Yang P."/>
            <person name="Bao Y."/>
            <person name="Zhao W."/>
            <person name="Wang W."/>
            <person name="Lu H."/>
            <person name="Wang Q."/>
            <person name="Cui N."/>
            <person name="Li J."/>
            <person name="Chen X."/>
            <person name="Luo L."/>
            <person name="Yu J."/>
            <person name="Kang L."/>
            <person name="Cui F."/>
        </authorList>
    </citation>
    <scope>NUCLEOTIDE SEQUENCE [LARGE SCALE GENOMIC DNA]</scope>
    <source>
        <strain evidence="8">Lst14</strain>
    </source>
</reference>
<dbReference type="OrthoDB" id="408493at2759"/>
<proteinExistence type="inferred from homology"/>
<evidence type="ECO:0000256" key="6">
    <source>
        <dbReference type="ARBA" id="ARBA00023136"/>
    </source>
</evidence>
<dbReference type="PANTHER" id="PTHR10231">
    <property type="entry name" value="NUCLEOTIDE-SUGAR TRANSMEMBRANE TRANSPORTER"/>
    <property type="match status" value="1"/>
</dbReference>
<dbReference type="Pfam" id="PF04142">
    <property type="entry name" value="Nuc_sug_transp"/>
    <property type="match status" value="1"/>
</dbReference>
<dbReference type="InterPro" id="IPR007271">
    <property type="entry name" value="Nuc_sug_transpt"/>
</dbReference>
<dbReference type="EMBL" id="QKKF02015211">
    <property type="protein sequence ID" value="RZF42379.1"/>
    <property type="molecule type" value="Genomic_DNA"/>
</dbReference>
<dbReference type="AlphaFoldDB" id="A0A482X9N0"/>
<dbReference type="Proteomes" id="UP000291343">
    <property type="component" value="Unassembled WGS sequence"/>
</dbReference>
<dbReference type="GO" id="GO:0015165">
    <property type="term" value="F:pyrimidine nucleotide-sugar transmembrane transporter activity"/>
    <property type="evidence" value="ECO:0007669"/>
    <property type="project" value="InterPro"/>
</dbReference>
<feature type="transmembrane region" description="Helical" evidence="7">
    <location>
        <begin position="20"/>
        <end position="40"/>
    </location>
</feature>
<dbReference type="SMR" id="A0A482X9N0"/>
<evidence type="ECO:0000313" key="9">
    <source>
        <dbReference type="Proteomes" id="UP000291343"/>
    </source>
</evidence>
<comment type="caution">
    <text evidence="8">The sequence shown here is derived from an EMBL/GenBank/DDBJ whole genome shotgun (WGS) entry which is preliminary data.</text>
</comment>
<keyword evidence="3" id="KW-0762">Sugar transport</keyword>
<dbReference type="GO" id="GO:0000139">
    <property type="term" value="C:Golgi membrane"/>
    <property type="evidence" value="ECO:0007669"/>
    <property type="project" value="InterPro"/>
</dbReference>
<sequence>MTTAVFAVLMLKKRLTIQQWLALVILVLGIVLVQLTKATDSIGKNNADQNRIIGISAALGACLLSGFAGVYFELILKTSDISVWIRNVQLSCLSIPVALGTCFLKDFNGIQKNGFFFGISVQFVVGATLVVFSIFMYNMKPPGQDPVIRQDSPKPNADDKV</sequence>
<dbReference type="NCBIfam" id="TIGR00803">
    <property type="entry name" value="nst"/>
    <property type="match status" value="1"/>
</dbReference>